<comment type="caution">
    <text evidence="6">The sequence shown here is derived from an EMBL/GenBank/DDBJ whole genome shotgun (WGS) entry which is preliminary data.</text>
</comment>
<evidence type="ECO:0000256" key="4">
    <source>
        <dbReference type="SAM" id="Phobius"/>
    </source>
</evidence>
<keyword evidence="1" id="KW-0645">Protease</keyword>
<feature type="domain" description="PDZ" evidence="5">
    <location>
        <begin position="317"/>
        <end position="382"/>
    </location>
</feature>
<keyword evidence="4" id="KW-0812">Transmembrane</keyword>
<sequence length="402" mass="39792">MSDQTTPRSDGQYPAVPPPPPHGAVPPPPPPAFTPPPARANHRRGLAIAAVGVGAALLFGAGSAGLTYAITEAHANSGTTAAPGITELVPNDQGQTQNASSPATDATEEQEAGLVYINTVVGYGDGGGAGTGMILTKNGTILTNHHVIEGATKIEVEVVSTGETYQADVVGYDATADVAVLQLQDASNLTTVSLDTAQDVAVGDAITAVGNANGDGGAASAAAGVVTDLDQSITAQSSTGSEELAGLIEVDADVVGGDSGGALYDEDGDVIGMTTAASSGQQDIVGYAVPIRDALTVAKKIVAGTETETNHLGDSAFLGVQLDPQSQTPLVAGTIEDTAAAEAQIAAGSTITSFEGTPVNTPDELSGLIAEHAPGDSVTLTWVDGSGAEHTATVTLKAGPVG</sequence>
<reference evidence="7" key="1">
    <citation type="journal article" date="2019" name="Int. J. Syst. Evol. Microbiol.">
        <title>The Global Catalogue of Microorganisms (GCM) 10K type strain sequencing project: providing services to taxonomists for standard genome sequencing and annotation.</title>
        <authorList>
            <consortium name="The Broad Institute Genomics Platform"/>
            <consortium name="The Broad Institute Genome Sequencing Center for Infectious Disease"/>
            <person name="Wu L."/>
            <person name="Ma J."/>
        </authorList>
    </citation>
    <scope>NUCLEOTIDE SEQUENCE [LARGE SCALE GENOMIC DNA]</scope>
    <source>
        <strain evidence="7">JCM 13518</strain>
    </source>
</reference>
<proteinExistence type="predicted"/>
<dbReference type="InterPro" id="IPR051201">
    <property type="entry name" value="Chloro_Bact_Ser_Proteases"/>
</dbReference>
<dbReference type="InterPro" id="IPR001940">
    <property type="entry name" value="Peptidase_S1C"/>
</dbReference>
<keyword evidence="4" id="KW-1133">Transmembrane helix</keyword>
<evidence type="ECO:0000313" key="7">
    <source>
        <dbReference type="Proteomes" id="UP001501057"/>
    </source>
</evidence>
<protein>
    <submittedName>
        <fullName evidence="6">Trypsin-like peptidase domain-containing protein</fullName>
    </submittedName>
</protein>
<evidence type="ECO:0000256" key="3">
    <source>
        <dbReference type="SAM" id="MobiDB-lite"/>
    </source>
</evidence>
<dbReference type="PANTHER" id="PTHR43343">
    <property type="entry name" value="PEPTIDASE S12"/>
    <property type="match status" value="1"/>
</dbReference>
<keyword evidence="4" id="KW-0472">Membrane</keyword>
<evidence type="ECO:0000256" key="1">
    <source>
        <dbReference type="ARBA" id="ARBA00022670"/>
    </source>
</evidence>
<dbReference type="SUPFAM" id="SSF50156">
    <property type="entry name" value="PDZ domain-like"/>
    <property type="match status" value="1"/>
</dbReference>
<dbReference type="Pfam" id="PF13180">
    <property type="entry name" value="PDZ_2"/>
    <property type="match status" value="1"/>
</dbReference>
<accession>A0ABP4VIG8</accession>
<feature type="transmembrane region" description="Helical" evidence="4">
    <location>
        <begin position="46"/>
        <end position="70"/>
    </location>
</feature>
<gene>
    <name evidence="6" type="ORF">GCM10009710_01740</name>
</gene>
<keyword evidence="2" id="KW-0378">Hydrolase</keyword>
<name>A0ABP4VIG8_9ACTN</name>
<feature type="compositionally biased region" description="Polar residues" evidence="3">
    <location>
        <begin position="92"/>
        <end position="104"/>
    </location>
</feature>
<dbReference type="EMBL" id="BAAAME010000001">
    <property type="protein sequence ID" value="GAA1724507.1"/>
    <property type="molecule type" value="Genomic_DNA"/>
</dbReference>
<keyword evidence="7" id="KW-1185">Reference proteome</keyword>
<evidence type="ECO:0000256" key="2">
    <source>
        <dbReference type="ARBA" id="ARBA00022801"/>
    </source>
</evidence>
<dbReference type="InterPro" id="IPR036034">
    <property type="entry name" value="PDZ_sf"/>
</dbReference>
<dbReference type="Proteomes" id="UP001501057">
    <property type="component" value="Unassembled WGS sequence"/>
</dbReference>
<dbReference type="InterPro" id="IPR001478">
    <property type="entry name" value="PDZ"/>
</dbReference>
<dbReference type="InterPro" id="IPR009003">
    <property type="entry name" value="Peptidase_S1_PA"/>
</dbReference>
<dbReference type="Gene3D" id="2.40.10.120">
    <property type="match status" value="1"/>
</dbReference>
<feature type="region of interest" description="Disordered" evidence="3">
    <location>
        <begin position="89"/>
        <end position="109"/>
    </location>
</feature>
<dbReference type="Gene3D" id="2.30.42.10">
    <property type="match status" value="1"/>
</dbReference>
<organism evidence="6 7">
    <name type="scientific">Aeromicrobium alkaliterrae</name>
    <dbReference type="NCBI Taxonomy" id="302168"/>
    <lineage>
        <taxon>Bacteria</taxon>
        <taxon>Bacillati</taxon>
        <taxon>Actinomycetota</taxon>
        <taxon>Actinomycetes</taxon>
        <taxon>Propionibacteriales</taxon>
        <taxon>Nocardioidaceae</taxon>
        <taxon>Aeromicrobium</taxon>
    </lineage>
</organism>
<dbReference type="PANTHER" id="PTHR43343:SF3">
    <property type="entry name" value="PROTEASE DO-LIKE 8, CHLOROPLASTIC"/>
    <property type="match status" value="1"/>
</dbReference>
<dbReference type="SUPFAM" id="SSF50494">
    <property type="entry name" value="Trypsin-like serine proteases"/>
    <property type="match status" value="1"/>
</dbReference>
<dbReference type="RefSeq" id="WP_344196729.1">
    <property type="nucleotide sequence ID" value="NZ_BAAAME010000001.1"/>
</dbReference>
<dbReference type="Pfam" id="PF13365">
    <property type="entry name" value="Trypsin_2"/>
    <property type="match status" value="1"/>
</dbReference>
<evidence type="ECO:0000259" key="5">
    <source>
        <dbReference type="Pfam" id="PF13180"/>
    </source>
</evidence>
<feature type="compositionally biased region" description="Pro residues" evidence="3">
    <location>
        <begin position="15"/>
        <end position="38"/>
    </location>
</feature>
<evidence type="ECO:0000313" key="6">
    <source>
        <dbReference type="EMBL" id="GAA1724507.1"/>
    </source>
</evidence>
<dbReference type="PRINTS" id="PR00834">
    <property type="entry name" value="PROTEASES2C"/>
</dbReference>
<feature type="region of interest" description="Disordered" evidence="3">
    <location>
        <begin position="1"/>
        <end position="40"/>
    </location>
</feature>